<proteinExistence type="predicted"/>
<name>A0ABD2LP56_9BILA</name>
<gene>
    <name evidence="3" type="ORF">niasHT_002991</name>
</gene>
<reference evidence="3 4" key="1">
    <citation type="submission" date="2024-10" db="EMBL/GenBank/DDBJ databases">
        <authorList>
            <person name="Kim D."/>
        </authorList>
    </citation>
    <scope>NUCLEOTIDE SEQUENCE [LARGE SCALE GENOMIC DNA]</scope>
    <source>
        <strain evidence="3">BH-2024</strain>
    </source>
</reference>
<keyword evidence="4" id="KW-1185">Reference proteome</keyword>
<dbReference type="EMBL" id="JBICBT010000337">
    <property type="protein sequence ID" value="KAL3117032.1"/>
    <property type="molecule type" value="Genomic_DNA"/>
</dbReference>
<dbReference type="Gene3D" id="2.60.120.650">
    <property type="entry name" value="Cupin"/>
    <property type="match status" value="1"/>
</dbReference>
<evidence type="ECO:0000256" key="1">
    <source>
        <dbReference type="SAM" id="MobiDB-lite"/>
    </source>
</evidence>
<sequence length="585" mass="66965">MEMNWNGWRAQRKAIDAKIAAELVRRQLINAGTEATSKGHKQLRSICKQWKRRSIFTVRPWCKLETVVVDDVVCDFAKRSTSFELFFFIRPVVFEKHRVHFRCVADVPDFSILFAQFQVISGEWRGDNFDGLKNGGQGERMKKKNGETEKVKKNEFINDVKMLETYEFWMAVNFYAELLAYLRDDKKWLAVWKAGGLGIRFRNEQLKQAAARRTTGAGEAQQAVEECQPGTSRRKQQFTAKVYEENGLPAEIEGFPVQMERIGVCRRDGALSYLIVGNGFNYYIGTVLTTKNLGTEILAFTDESEAGIERYFNEFVSGSVPKNQWYYGSQWFAPPAETTDSYRQITQLMESCNGPYVKMASLPDDARMIRGLCAPPATSAFALHREEEHVHHLNYNLGPGLKLWLFVGGQWEKKAMELGKALFGDRWPRCRNPLGHNSFFFSPAQLRKAGIPYEFHVQRPGDAVLTVGLHCGINVGASVCLVKELLIGQKTRCDCRSSREFYQYSEEQSQEYLQGVKEMESSAKEKARKVRYEQSGHRERTTSKEQLASQRREQRAKQKAEGRVPVPKTKKDGPMLINLDETDLD</sequence>
<feature type="region of interest" description="Disordered" evidence="1">
    <location>
        <begin position="523"/>
        <end position="585"/>
    </location>
</feature>
<dbReference type="SMART" id="SM00558">
    <property type="entry name" value="JmjC"/>
    <property type="match status" value="1"/>
</dbReference>
<comment type="caution">
    <text evidence="3">The sequence shown here is derived from an EMBL/GenBank/DDBJ whole genome shotgun (WGS) entry which is preliminary data.</text>
</comment>
<protein>
    <recommendedName>
        <fullName evidence="2">JmjC domain-containing protein</fullName>
    </recommendedName>
</protein>
<organism evidence="3 4">
    <name type="scientific">Heterodera trifolii</name>
    <dbReference type="NCBI Taxonomy" id="157864"/>
    <lineage>
        <taxon>Eukaryota</taxon>
        <taxon>Metazoa</taxon>
        <taxon>Ecdysozoa</taxon>
        <taxon>Nematoda</taxon>
        <taxon>Chromadorea</taxon>
        <taxon>Rhabditida</taxon>
        <taxon>Tylenchina</taxon>
        <taxon>Tylenchomorpha</taxon>
        <taxon>Tylenchoidea</taxon>
        <taxon>Heteroderidae</taxon>
        <taxon>Heteroderinae</taxon>
        <taxon>Heterodera</taxon>
    </lineage>
</organism>
<dbReference type="Pfam" id="PF02373">
    <property type="entry name" value="JmjC"/>
    <property type="match status" value="1"/>
</dbReference>
<evidence type="ECO:0000259" key="2">
    <source>
        <dbReference type="SMART" id="SM00558"/>
    </source>
</evidence>
<accession>A0ABD2LP56</accession>
<feature type="domain" description="JmjC" evidence="2">
    <location>
        <begin position="343"/>
        <end position="495"/>
    </location>
</feature>
<evidence type="ECO:0000313" key="4">
    <source>
        <dbReference type="Proteomes" id="UP001620626"/>
    </source>
</evidence>
<evidence type="ECO:0000313" key="3">
    <source>
        <dbReference type="EMBL" id="KAL3117032.1"/>
    </source>
</evidence>
<dbReference type="AlphaFoldDB" id="A0ABD2LP56"/>
<dbReference type="InterPro" id="IPR003347">
    <property type="entry name" value="JmjC_dom"/>
</dbReference>
<feature type="compositionally biased region" description="Basic and acidic residues" evidence="1">
    <location>
        <begin position="523"/>
        <end position="543"/>
    </location>
</feature>
<dbReference type="Proteomes" id="UP001620626">
    <property type="component" value="Unassembled WGS sequence"/>
</dbReference>
<feature type="compositionally biased region" description="Basic and acidic residues" evidence="1">
    <location>
        <begin position="550"/>
        <end position="562"/>
    </location>
</feature>